<reference evidence="6 7" key="1">
    <citation type="submission" date="2019-03" db="EMBL/GenBank/DDBJ databases">
        <title>Genomics of glacier-inhabiting Cryobacterium strains.</title>
        <authorList>
            <person name="Liu Q."/>
            <person name="Xin Y.-H."/>
        </authorList>
    </citation>
    <scope>NUCLEOTIDE SEQUENCE [LARGE SCALE GENOMIC DNA]</scope>
    <source>
        <strain evidence="6 7">Hh14</strain>
    </source>
</reference>
<evidence type="ECO:0000313" key="6">
    <source>
        <dbReference type="EMBL" id="TFD54469.1"/>
    </source>
</evidence>
<dbReference type="EMBL" id="SOHE01000016">
    <property type="protein sequence ID" value="TFD54469.1"/>
    <property type="molecule type" value="Genomic_DNA"/>
</dbReference>
<evidence type="ECO:0000256" key="2">
    <source>
        <dbReference type="ARBA" id="ARBA00023015"/>
    </source>
</evidence>
<evidence type="ECO:0000256" key="4">
    <source>
        <dbReference type="ARBA" id="ARBA00023163"/>
    </source>
</evidence>
<dbReference type="InterPro" id="IPR005119">
    <property type="entry name" value="LysR_subst-bd"/>
</dbReference>
<keyword evidence="3" id="KW-0238">DNA-binding</keyword>
<dbReference type="RefSeq" id="WP_134518144.1">
    <property type="nucleotide sequence ID" value="NZ_SOHE01000016.1"/>
</dbReference>
<evidence type="ECO:0000256" key="1">
    <source>
        <dbReference type="ARBA" id="ARBA00009437"/>
    </source>
</evidence>
<name>A0A4R9AAR5_9MICO</name>
<dbReference type="Gene3D" id="1.10.10.10">
    <property type="entry name" value="Winged helix-like DNA-binding domain superfamily/Winged helix DNA-binding domain"/>
    <property type="match status" value="1"/>
</dbReference>
<dbReference type="InterPro" id="IPR036390">
    <property type="entry name" value="WH_DNA-bd_sf"/>
</dbReference>
<dbReference type="SUPFAM" id="SSF53850">
    <property type="entry name" value="Periplasmic binding protein-like II"/>
    <property type="match status" value="1"/>
</dbReference>
<feature type="domain" description="HTH lysR-type" evidence="5">
    <location>
        <begin position="1"/>
        <end position="58"/>
    </location>
</feature>
<dbReference type="GO" id="GO:0003700">
    <property type="term" value="F:DNA-binding transcription factor activity"/>
    <property type="evidence" value="ECO:0007669"/>
    <property type="project" value="InterPro"/>
</dbReference>
<dbReference type="SUPFAM" id="SSF46785">
    <property type="entry name" value="Winged helix' DNA-binding domain"/>
    <property type="match status" value="1"/>
</dbReference>
<dbReference type="GO" id="GO:0003677">
    <property type="term" value="F:DNA binding"/>
    <property type="evidence" value="ECO:0007669"/>
    <property type="project" value="UniProtKB-KW"/>
</dbReference>
<evidence type="ECO:0000256" key="3">
    <source>
        <dbReference type="ARBA" id="ARBA00023125"/>
    </source>
</evidence>
<keyword evidence="4" id="KW-0804">Transcription</keyword>
<dbReference type="Pfam" id="PF03466">
    <property type="entry name" value="LysR_substrate"/>
    <property type="match status" value="1"/>
</dbReference>
<keyword evidence="7" id="KW-1185">Reference proteome</keyword>
<keyword evidence="2" id="KW-0805">Transcription regulation</keyword>
<dbReference type="Gene3D" id="3.40.190.10">
    <property type="entry name" value="Periplasmic binding protein-like II"/>
    <property type="match status" value="2"/>
</dbReference>
<dbReference type="Pfam" id="PF00126">
    <property type="entry name" value="HTH_1"/>
    <property type="match status" value="1"/>
</dbReference>
<dbReference type="AlphaFoldDB" id="A0A4R9AAR5"/>
<dbReference type="Proteomes" id="UP000297447">
    <property type="component" value="Unassembled WGS sequence"/>
</dbReference>
<protein>
    <submittedName>
        <fullName evidence="6">LysR family transcriptional regulator</fullName>
    </submittedName>
</protein>
<dbReference type="InterPro" id="IPR000847">
    <property type="entry name" value="LysR_HTH_N"/>
</dbReference>
<evidence type="ECO:0000259" key="5">
    <source>
        <dbReference type="PROSITE" id="PS50931"/>
    </source>
</evidence>
<dbReference type="PRINTS" id="PR00039">
    <property type="entry name" value="HTHLYSR"/>
</dbReference>
<comment type="similarity">
    <text evidence="1">Belongs to the LysR transcriptional regulatory family.</text>
</comment>
<dbReference type="OrthoDB" id="3636008at2"/>
<dbReference type="PANTHER" id="PTHR30346:SF0">
    <property type="entry name" value="HCA OPERON TRANSCRIPTIONAL ACTIVATOR HCAR"/>
    <property type="match status" value="1"/>
</dbReference>
<evidence type="ECO:0000313" key="7">
    <source>
        <dbReference type="Proteomes" id="UP000297447"/>
    </source>
</evidence>
<dbReference type="PANTHER" id="PTHR30346">
    <property type="entry name" value="TRANSCRIPTIONAL DUAL REGULATOR HCAR-RELATED"/>
    <property type="match status" value="1"/>
</dbReference>
<dbReference type="PROSITE" id="PS50931">
    <property type="entry name" value="HTH_LYSR"/>
    <property type="match status" value="1"/>
</dbReference>
<dbReference type="CDD" id="cd08414">
    <property type="entry name" value="PBP2_LTTR_aromatics_like"/>
    <property type="match status" value="1"/>
</dbReference>
<accession>A0A4R9AAR5</accession>
<organism evidence="6 7">
    <name type="scientific">Cryobacterium frigoriphilum</name>
    <dbReference type="NCBI Taxonomy" id="1259150"/>
    <lineage>
        <taxon>Bacteria</taxon>
        <taxon>Bacillati</taxon>
        <taxon>Actinomycetota</taxon>
        <taxon>Actinomycetes</taxon>
        <taxon>Micrococcales</taxon>
        <taxon>Microbacteriaceae</taxon>
        <taxon>Cryobacterium</taxon>
    </lineage>
</organism>
<comment type="caution">
    <text evidence="6">The sequence shown here is derived from an EMBL/GenBank/DDBJ whole genome shotgun (WGS) entry which is preliminary data.</text>
</comment>
<sequence length="297" mass="31815">MELRWIEAFIAVAEELHFGRAAERMRMAQSPLSQTILKLEKDLGTSLFDRNTRTVALTAAGHAFLPHARRVIDDLDLARRASRTATAGVYGHVNLGFSGALNHLTLPPLTRAVRERYPDISLTLVDRIVTSDAVQHLGHGTLDLSFVGLPMNAPGIASRVISREALGVTLYADHRLAGERDILLSDLANDDFVAMPLNRGSANRESMIHACLDAGFRPNIVQEVIDPFMVLSLVAAGVGVSLMPVGVSSIIPSGALFVPLRGTPPIFEAGLAWAPSNVSAALNIVLAVAEEVLPTPA</sequence>
<gene>
    <name evidence="6" type="ORF">E3T55_03285</name>
</gene>
<proteinExistence type="inferred from homology"/>
<dbReference type="InterPro" id="IPR036388">
    <property type="entry name" value="WH-like_DNA-bd_sf"/>
</dbReference>
<dbReference type="FunFam" id="1.10.10.10:FF:000001">
    <property type="entry name" value="LysR family transcriptional regulator"/>
    <property type="match status" value="1"/>
</dbReference>
<dbReference type="GO" id="GO:0032993">
    <property type="term" value="C:protein-DNA complex"/>
    <property type="evidence" value="ECO:0007669"/>
    <property type="project" value="TreeGrafter"/>
</dbReference>